<dbReference type="OrthoDB" id="6161905at2759"/>
<evidence type="ECO:0000313" key="2">
    <source>
        <dbReference type="EMBL" id="CAG2230720.1"/>
    </source>
</evidence>
<gene>
    <name evidence="2" type="ORF">MEDL_43545</name>
</gene>
<accession>A0A8S3TLQ9</accession>
<comment type="caution">
    <text evidence="2">The sequence shown here is derived from an EMBL/GenBank/DDBJ whole genome shotgun (WGS) entry which is preliminary data.</text>
</comment>
<feature type="compositionally biased region" description="Low complexity" evidence="1">
    <location>
        <begin position="52"/>
        <end position="65"/>
    </location>
</feature>
<proteinExistence type="predicted"/>
<evidence type="ECO:0000256" key="1">
    <source>
        <dbReference type="SAM" id="MobiDB-lite"/>
    </source>
</evidence>
<feature type="compositionally biased region" description="Polar residues" evidence="1">
    <location>
        <begin position="66"/>
        <end position="80"/>
    </location>
</feature>
<dbReference type="AlphaFoldDB" id="A0A8S3TLQ9"/>
<evidence type="ECO:0000313" key="3">
    <source>
        <dbReference type="Proteomes" id="UP000683360"/>
    </source>
</evidence>
<organism evidence="2 3">
    <name type="scientific">Mytilus edulis</name>
    <name type="common">Blue mussel</name>
    <dbReference type="NCBI Taxonomy" id="6550"/>
    <lineage>
        <taxon>Eukaryota</taxon>
        <taxon>Metazoa</taxon>
        <taxon>Spiralia</taxon>
        <taxon>Lophotrochozoa</taxon>
        <taxon>Mollusca</taxon>
        <taxon>Bivalvia</taxon>
        <taxon>Autobranchia</taxon>
        <taxon>Pteriomorphia</taxon>
        <taxon>Mytilida</taxon>
        <taxon>Mytiloidea</taxon>
        <taxon>Mytilidae</taxon>
        <taxon>Mytilinae</taxon>
        <taxon>Mytilus</taxon>
    </lineage>
</organism>
<sequence length="305" mass="32476">MNNIPNGHQPFGNPQNNKFNQFGNQPSGNGVSVLSQSRNANGPPYQGMQAMPQNQNGFQNNQPQGHMTQYNPQQQPGNTMFNQMPTHGQMTGPQHGQMPMQNMGQGMQMPGPQVSGPMVNVMPGQTGPSASTAMGQQPNVQGQKPYIGPGQPFQSNPNLAVIDHPVKPTTTPKPPSSTVDGEGLVCMTTADCEVGCCFNTTGQLLDTTTYGAGGPQEGRASGKCFIKSPGLGDVCDDLCPCTMGHTCYRRYTPNYPQPGKAPPPPIDPETAPKPQRACLRAGVVDAERSAFWQCYFDVACSGPLP</sequence>
<protein>
    <submittedName>
        <fullName evidence="2">Uncharacterized protein</fullName>
    </submittedName>
</protein>
<dbReference type="Proteomes" id="UP000683360">
    <property type="component" value="Unassembled WGS sequence"/>
</dbReference>
<name>A0A8S3TLQ9_MYTED</name>
<dbReference type="EMBL" id="CAJPWZ010002098">
    <property type="protein sequence ID" value="CAG2230720.1"/>
    <property type="molecule type" value="Genomic_DNA"/>
</dbReference>
<feature type="compositionally biased region" description="Polar residues" evidence="1">
    <location>
        <begin position="1"/>
        <end position="40"/>
    </location>
</feature>
<feature type="region of interest" description="Disordered" evidence="1">
    <location>
        <begin position="1"/>
        <end position="80"/>
    </location>
</feature>
<reference evidence="2" key="1">
    <citation type="submission" date="2021-03" db="EMBL/GenBank/DDBJ databases">
        <authorList>
            <person name="Bekaert M."/>
        </authorList>
    </citation>
    <scope>NUCLEOTIDE SEQUENCE</scope>
</reference>
<keyword evidence="3" id="KW-1185">Reference proteome</keyword>